<reference evidence="9" key="1">
    <citation type="submission" date="2025-08" db="UniProtKB">
        <authorList>
            <consortium name="RefSeq"/>
        </authorList>
    </citation>
    <scope>IDENTIFICATION</scope>
</reference>
<keyword evidence="8" id="KW-1185">Reference proteome</keyword>
<organism evidence="8 9">
    <name type="scientific">Ceratosolen solmsi marchali</name>
    <dbReference type="NCBI Taxonomy" id="326594"/>
    <lineage>
        <taxon>Eukaryota</taxon>
        <taxon>Metazoa</taxon>
        <taxon>Ecdysozoa</taxon>
        <taxon>Arthropoda</taxon>
        <taxon>Hexapoda</taxon>
        <taxon>Insecta</taxon>
        <taxon>Pterygota</taxon>
        <taxon>Neoptera</taxon>
        <taxon>Endopterygota</taxon>
        <taxon>Hymenoptera</taxon>
        <taxon>Apocrita</taxon>
        <taxon>Proctotrupomorpha</taxon>
        <taxon>Chalcidoidea</taxon>
        <taxon>Agaonidae</taxon>
        <taxon>Agaoninae</taxon>
        <taxon>Ceratosolen</taxon>
    </lineage>
</organism>
<dbReference type="InterPro" id="IPR006612">
    <property type="entry name" value="THAP_Znf"/>
</dbReference>
<keyword evidence="1" id="KW-0479">Metal-binding</keyword>
<feature type="domain" description="THAP-type" evidence="7">
    <location>
        <begin position="1"/>
        <end position="87"/>
    </location>
</feature>
<evidence type="ECO:0000259" key="7">
    <source>
        <dbReference type="PROSITE" id="PS50950"/>
    </source>
</evidence>
<dbReference type="SMART" id="SM00980">
    <property type="entry name" value="THAP"/>
    <property type="match status" value="3"/>
</dbReference>
<accession>A0AAJ6YTX8</accession>
<evidence type="ECO:0000256" key="6">
    <source>
        <dbReference type="SAM" id="MobiDB-lite"/>
    </source>
</evidence>
<feature type="domain" description="THAP-type" evidence="7">
    <location>
        <begin position="224"/>
        <end position="309"/>
    </location>
</feature>
<dbReference type="SMART" id="SM00692">
    <property type="entry name" value="DM3"/>
    <property type="match status" value="3"/>
</dbReference>
<dbReference type="PROSITE" id="PS50950">
    <property type="entry name" value="ZF_THAP"/>
    <property type="match status" value="3"/>
</dbReference>
<protein>
    <submittedName>
        <fullName evidence="9">Uncharacterized protein LOC105367323</fullName>
    </submittedName>
</protein>
<evidence type="ECO:0000313" key="8">
    <source>
        <dbReference type="Proteomes" id="UP000695007"/>
    </source>
</evidence>
<evidence type="ECO:0000256" key="1">
    <source>
        <dbReference type="ARBA" id="ARBA00022723"/>
    </source>
</evidence>
<dbReference type="SUPFAM" id="SSF57716">
    <property type="entry name" value="Glucocorticoid receptor-like (DNA-binding domain)"/>
    <property type="match status" value="3"/>
</dbReference>
<proteinExistence type="predicted"/>
<name>A0AAJ6YTX8_9HYME</name>
<dbReference type="Pfam" id="PF05485">
    <property type="entry name" value="THAP"/>
    <property type="match status" value="3"/>
</dbReference>
<evidence type="ECO:0000256" key="5">
    <source>
        <dbReference type="PROSITE-ProRule" id="PRU00309"/>
    </source>
</evidence>
<dbReference type="KEGG" id="csol:105367323"/>
<feature type="region of interest" description="Disordered" evidence="6">
    <location>
        <begin position="339"/>
        <end position="361"/>
    </location>
</feature>
<evidence type="ECO:0000256" key="2">
    <source>
        <dbReference type="ARBA" id="ARBA00022771"/>
    </source>
</evidence>
<dbReference type="PANTHER" id="PTHR46927">
    <property type="entry name" value="AGAP005574-PA"/>
    <property type="match status" value="1"/>
</dbReference>
<dbReference type="RefSeq" id="XP_011504290.1">
    <property type="nucleotide sequence ID" value="XM_011505988.1"/>
</dbReference>
<dbReference type="Proteomes" id="UP000695007">
    <property type="component" value="Unplaced"/>
</dbReference>
<dbReference type="GeneID" id="105367323"/>
<dbReference type="InterPro" id="IPR052224">
    <property type="entry name" value="THAP_domain_protein"/>
</dbReference>
<keyword evidence="3" id="KW-0862">Zinc</keyword>
<evidence type="ECO:0000313" key="9">
    <source>
        <dbReference type="RefSeq" id="XP_011504290.1"/>
    </source>
</evidence>
<gene>
    <name evidence="9" type="primary">LOC105367323</name>
</gene>
<evidence type="ECO:0000256" key="3">
    <source>
        <dbReference type="ARBA" id="ARBA00022833"/>
    </source>
</evidence>
<dbReference type="InterPro" id="IPR038441">
    <property type="entry name" value="THAP_Znf_sf"/>
</dbReference>
<keyword evidence="4 5" id="KW-0238">DNA-binding</keyword>
<evidence type="ECO:0000256" key="4">
    <source>
        <dbReference type="ARBA" id="ARBA00023125"/>
    </source>
</evidence>
<keyword evidence="2 5" id="KW-0863">Zinc-finger</keyword>
<dbReference type="Gene3D" id="6.20.210.20">
    <property type="entry name" value="THAP domain"/>
    <property type="match status" value="1"/>
</dbReference>
<sequence>MPHPCVVCGRSRMNPNNRVEEYIFFGFPVNDESRCKKWLEFCCREELYKLTKKQLLQRMVCSKHFLVSDFVNEFYDRLNSNAVPSIYDPKQSLYNIGCVLCGRFRKNPPGPENDKATFHHFPGEEFRCLEWLDFVGVDSYYRLTRKEIMFCYICSKHFDKSQFLQGFHNRLIDNAIPNIKYPDENDDYDEDRCDFDQELIDYVELFNSCNKDNKKINPLPLAILGSQACASCGRVRSDPKNKMQKYKFHPFPAYEIGRCLKWCQFLGREDILKMSPNQIRRLVLCSAHFQAGQNFNNGNGPCDAIPTIKKCNNDIEVLTIVDDTTDMEGEGTKIVRASVSSKKPKIDPQNKPTPLAKKRGKSKRPIFINLPKIDKKFDNFPIKKLPIPTANNWKLITNQFQPITISNNIVSNVSSDIKKVILPFSGDITNLGAPIPVNSLSSIPPGLLIKINLPEHNKNSSKSIKKARRKVVQQIQDNSFKYVKVEGEVKSELEQNNDVEIVPDNNISNIINFPEPSSQEMIEADLNMSRDDIYMNQFDEADRETVVVNEESYFNEFEDEMIIEETRPKLRMSARCRRTLIPIQCELRRFLNKLKPHVRRLPKKSKAQVKLAIVNMVIDRL</sequence>
<dbReference type="GO" id="GO:0003677">
    <property type="term" value="F:DNA binding"/>
    <property type="evidence" value="ECO:0007669"/>
    <property type="project" value="UniProtKB-UniRule"/>
</dbReference>
<dbReference type="GO" id="GO:0008270">
    <property type="term" value="F:zinc ion binding"/>
    <property type="evidence" value="ECO:0007669"/>
    <property type="project" value="UniProtKB-KW"/>
</dbReference>
<dbReference type="AlphaFoldDB" id="A0AAJ6YTX8"/>
<dbReference type="PANTHER" id="PTHR46927:SF3">
    <property type="entry name" value="THAP-TYPE DOMAIN-CONTAINING PROTEIN"/>
    <property type="match status" value="1"/>
</dbReference>
<feature type="domain" description="THAP-type" evidence="7">
    <location>
        <begin position="93"/>
        <end position="180"/>
    </location>
</feature>